<reference evidence="3" key="1">
    <citation type="journal article" date="2019" name="Int. J. Syst. Evol. Microbiol.">
        <title>The Global Catalogue of Microorganisms (GCM) 10K type strain sequencing project: providing services to taxonomists for standard genome sequencing and annotation.</title>
        <authorList>
            <consortium name="The Broad Institute Genomics Platform"/>
            <consortium name="The Broad Institute Genome Sequencing Center for Infectious Disease"/>
            <person name="Wu L."/>
            <person name="Ma J."/>
        </authorList>
    </citation>
    <scope>NUCLEOTIDE SEQUENCE [LARGE SCALE GENOMIC DNA]</scope>
    <source>
        <strain evidence="3">JCM 19635</strain>
    </source>
</reference>
<evidence type="ECO:0000259" key="1">
    <source>
        <dbReference type="PROSITE" id="PS50883"/>
    </source>
</evidence>
<protein>
    <recommendedName>
        <fullName evidence="1">EAL domain-containing protein</fullName>
    </recommendedName>
</protein>
<evidence type="ECO:0000313" key="2">
    <source>
        <dbReference type="EMBL" id="MFC7670879.1"/>
    </source>
</evidence>
<organism evidence="2 3">
    <name type="scientific">Hymenobacter humi</name>
    <dbReference type="NCBI Taxonomy" id="1411620"/>
    <lineage>
        <taxon>Bacteria</taxon>
        <taxon>Pseudomonadati</taxon>
        <taxon>Bacteroidota</taxon>
        <taxon>Cytophagia</taxon>
        <taxon>Cytophagales</taxon>
        <taxon>Hymenobacteraceae</taxon>
        <taxon>Hymenobacter</taxon>
    </lineage>
</organism>
<dbReference type="Proteomes" id="UP001596513">
    <property type="component" value="Unassembled WGS sequence"/>
</dbReference>
<feature type="domain" description="EAL" evidence="1">
    <location>
        <begin position="1"/>
        <end position="40"/>
    </location>
</feature>
<evidence type="ECO:0000313" key="3">
    <source>
        <dbReference type="Proteomes" id="UP001596513"/>
    </source>
</evidence>
<dbReference type="InterPro" id="IPR001633">
    <property type="entry name" value="EAL_dom"/>
</dbReference>
<gene>
    <name evidence="2" type="ORF">ACFQT0_28425</name>
</gene>
<keyword evidence="3" id="KW-1185">Reference proteome</keyword>
<sequence length="40" mass="4648">MAEAPDLATVAEWLQLFGEDTSADELREDFQRQGWLVRRP</sequence>
<dbReference type="EMBL" id="JBHTEK010000004">
    <property type="protein sequence ID" value="MFC7670879.1"/>
    <property type="molecule type" value="Genomic_DNA"/>
</dbReference>
<dbReference type="RefSeq" id="WP_380206650.1">
    <property type="nucleotide sequence ID" value="NZ_JBHTEK010000004.1"/>
</dbReference>
<name>A0ABW2UDD1_9BACT</name>
<dbReference type="PROSITE" id="PS50883">
    <property type="entry name" value="EAL"/>
    <property type="match status" value="1"/>
</dbReference>
<proteinExistence type="predicted"/>
<accession>A0ABW2UDD1</accession>
<comment type="caution">
    <text evidence="2">The sequence shown here is derived from an EMBL/GenBank/DDBJ whole genome shotgun (WGS) entry which is preliminary data.</text>
</comment>